<dbReference type="RefSeq" id="WP_138660568.1">
    <property type="nucleotide sequence ID" value="NZ_VANS01000001.1"/>
</dbReference>
<evidence type="ECO:0000256" key="2">
    <source>
        <dbReference type="ARBA" id="ARBA00012438"/>
    </source>
</evidence>
<feature type="domain" description="Histidine kinase" evidence="9">
    <location>
        <begin position="237"/>
        <end position="456"/>
    </location>
</feature>
<comment type="catalytic activity">
    <reaction evidence="1">
        <text>ATP + protein L-histidine = ADP + protein N-phospho-L-histidine.</text>
        <dbReference type="EC" id="2.7.13.3"/>
    </reaction>
</comment>
<dbReference type="OrthoDB" id="7179697at2"/>
<dbReference type="Gene3D" id="1.10.287.130">
    <property type="match status" value="1"/>
</dbReference>
<dbReference type="InterPro" id="IPR036890">
    <property type="entry name" value="HATPase_C_sf"/>
</dbReference>
<accession>A0A5S3PJF7</accession>
<dbReference type="InterPro" id="IPR003661">
    <property type="entry name" value="HisK_dim/P_dom"/>
</dbReference>
<keyword evidence="4" id="KW-0808">Transferase</keyword>
<dbReference type="GO" id="GO:0000155">
    <property type="term" value="F:phosphorelay sensor kinase activity"/>
    <property type="evidence" value="ECO:0007669"/>
    <property type="project" value="InterPro"/>
</dbReference>
<dbReference type="CDD" id="cd00082">
    <property type="entry name" value="HisKA"/>
    <property type="match status" value="1"/>
</dbReference>
<dbReference type="SMART" id="SM00388">
    <property type="entry name" value="HisKA"/>
    <property type="match status" value="1"/>
</dbReference>
<dbReference type="Pfam" id="PF00512">
    <property type="entry name" value="HisKA"/>
    <property type="match status" value="1"/>
</dbReference>
<keyword evidence="3" id="KW-0597">Phosphoprotein</keyword>
<keyword evidence="6" id="KW-0902">Two-component regulatory system</keyword>
<evidence type="ECO:0000256" key="1">
    <source>
        <dbReference type="ARBA" id="ARBA00000085"/>
    </source>
</evidence>
<dbReference type="CDD" id="cd16922">
    <property type="entry name" value="HATPase_EvgS-ArcB-TorS-like"/>
    <property type="match status" value="1"/>
</dbReference>
<dbReference type="InterPro" id="IPR036097">
    <property type="entry name" value="HisK_dim/P_sf"/>
</dbReference>
<name>A0A5S3PJF7_9RHOB</name>
<dbReference type="Pfam" id="PF02518">
    <property type="entry name" value="HATPase_c"/>
    <property type="match status" value="1"/>
</dbReference>
<reference evidence="10 11" key="1">
    <citation type="submission" date="2019-05" db="EMBL/GenBank/DDBJ databases">
        <title>Sulfitobacter sabulilitoris sp. nov., isolated from a marine sand.</title>
        <authorList>
            <person name="Yoon J.-H."/>
        </authorList>
    </citation>
    <scope>NUCLEOTIDE SEQUENCE [LARGE SCALE GENOMIC DNA]</scope>
    <source>
        <strain evidence="10 11">HSMS-29</strain>
    </source>
</reference>
<evidence type="ECO:0000313" key="10">
    <source>
        <dbReference type="EMBL" id="TMM54396.1"/>
    </source>
</evidence>
<dbReference type="PRINTS" id="PR00344">
    <property type="entry name" value="BCTRLSENSOR"/>
</dbReference>
<dbReference type="SUPFAM" id="SSF55874">
    <property type="entry name" value="ATPase domain of HSP90 chaperone/DNA topoisomerase II/histidine kinase"/>
    <property type="match status" value="1"/>
</dbReference>
<dbReference type="InterPro" id="IPR004358">
    <property type="entry name" value="Sig_transdc_His_kin-like_C"/>
</dbReference>
<feature type="transmembrane region" description="Helical" evidence="8">
    <location>
        <begin position="183"/>
        <end position="207"/>
    </location>
</feature>
<dbReference type="EMBL" id="VANS01000001">
    <property type="protein sequence ID" value="TMM54396.1"/>
    <property type="molecule type" value="Genomic_DNA"/>
</dbReference>
<gene>
    <name evidence="10" type="ORF">FDT80_02030</name>
</gene>
<dbReference type="PROSITE" id="PS50109">
    <property type="entry name" value="HIS_KIN"/>
    <property type="match status" value="1"/>
</dbReference>
<evidence type="ECO:0000259" key="9">
    <source>
        <dbReference type="PROSITE" id="PS50109"/>
    </source>
</evidence>
<comment type="caution">
    <text evidence="10">The sequence shown here is derived from an EMBL/GenBank/DDBJ whole genome shotgun (WGS) entry which is preliminary data.</text>
</comment>
<evidence type="ECO:0000313" key="11">
    <source>
        <dbReference type="Proteomes" id="UP000309550"/>
    </source>
</evidence>
<dbReference type="InterPro" id="IPR003594">
    <property type="entry name" value="HATPase_dom"/>
</dbReference>
<dbReference type="Gene3D" id="3.30.565.10">
    <property type="entry name" value="Histidine kinase-like ATPase, C-terminal domain"/>
    <property type="match status" value="1"/>
</dbReference>
<evidence type="ECO:0000256" key="6">
    <source>
        <dbReference type="ARBA" id="ARBA00023012"/>
    </source>
</evidence>
<dbReference type="Proteomes" id="UP000309550">
    <property type="component" value="Unassembled WGS sequence"/>
</dbReference>
<dbReference type="SMART" id="SM00387">
    <property type="entry name" value="HATPase_c"/>
    <property type="match status" value="1"/>
</dbReference>
<dbReference type="InterPro" id="IPR005467">
    <property type="entry name" value="His_kinase_dom"/>
</dbReference>
<organism evidence="10 11">
    <name type="scientific">Sulfitobacter sabulilitoris</name>
    <dbReference type="NCBI Taxonomy" id="2562655"/>
    <lineage>
        <taxon>Bacteria</taxon>
        <taxon>Pseudomonadati</taxon>
        <taxon>Pseudomonadota</taxon>
        <taxon>Alphaproteobacteria</taxon>
        <taxon>Rhodobacterales</taxon>
        <taxon>Roseobacteraceae</taxon>
        <taxon>Sulfitobacter</taxon>
    </lineage>
</organism>
<evidence type="ECO:0000256" key="8">
    <source>
        <dbReference type="SAM" id="Phobius"/>
    </source>
</evidence>
<evidence type="ECO:0000256" key="5">
    <source>
        <dbReference type="ARBA" id="ARBA00022777"/>
    </source>
</evidence>
<sequence length="485" mass="52989">MTAATDGKHIGFKIVPMLAFLIFLGAATVWVMSFLTVRAVEHNAAIRSVEWAEFAVRHAPQIEAVAEGLPLKSEEWKLFEDLISISGVFRFKIFSPEGQLRYISGEGSEATADLDAHNPHAANVVASGRTLTIVEDGRSKQDRPDLYSETYIPVYNGDRLVAIAETYLDQTEKSAAVRAEYTLVAVIMTGMIVFALSAPLAGIWLLFRRLRIQNAELEIERLRATAADKSKSEFLSTVSHELRTPLTSIKGSLDMLKSGRVADMPGAADRLVAMAARNTATLHLLVNDLLDFEKINSGNLEIHKSPTDLVAVVNDEIDTLETYGPDQDIEFVFTCDNDALVADADPIRIGQVVRNLLSNAVKFSPRGGKIVVSVFENNGSVRVTVEDSGCGIQQGDLERIFEKFTQVDSTDSRKHGGTGLGLAISREIVKKHDGDIGVTSVVGEGSIFYFDLPSALLHKSLNDRPAHVPELRYPKVSVTGMPRAV</sequence>
<protein>
    <recommendedName>
        <fullName evidence="2">histidine kinase</fullName>
        <ecNumber evidence="2">2.7.13.3</ecNumber>
    </recommendedName>
</protein>
<dbReference type="PANTHER" id="PTHR43047">
    <property type="entry name" value="TWO-COMPONENT HISTIDINE PROTEIN KINASE"/>
    <property type="match status" value="1"/>
</dbReference>
<dbReference type="GO" id="GO:0009927">
    <property type="term" value="F:histidine phosphotransfer kinase activity"/>
    <property type="evidence" value="ECO:0007669"/>
    <property type="project" value="TreeGrafter"/>
</dbReference>
<proteinExistence type="predicted"/>
<dbReference type="EC" id="2.7.13.3" evidence="2"/>
<evidence type="ECO:0000256" key="7">
    <source>
        <dbReference type="ARBA" id="ARBA00023136"/>
    </source>
</evidence>
<feature type="transmembrane region" description="Helical" evidence="8">
    <location>
        <begin position="14"/>
        <end position="37"/>
    </location>
</feature>
<keyword evidence="5 10" id="KW-0418">Kinase</keyword>
<keyword evidence="8" id="KW-1133">Transmembrane helix</keyword>
<dbReference type="SUPFAM" id="SSF47384">
    <property type="entry name" value="Homodimeric domain of signal transducing histidine kinase"/>
    <property type="match status" value="1"/>
</dbReference>
<dbReference type="PANTHER" id="PTHR43047:SF72">
    <property type="entry name" value="OSMOSENSING HISTIDINE PROTEIN KINASE SLN1"/>
    <property type="match status" value="1"/>
</dbReference>
<evidence type="ECO:0000256" key="4">
    <source>
        <dbReference type="ARBA" id="ARBA00022679"/>
    </source>
</evidence>
<evidence type="ECO:0000256" key="3">
    <source>
        <dbReference type="ARBA" id="ARBA00022553"/>
    </source>
</evidence>
<dbReference type="FunFam" id="3.30.565.10:FF:000006">
    <property type="entry name" value="Sensor histidine kinase WalK"/>
    <property type="match status" value="1"/>
</dbReference>
<dbReference type="AlphaFoldDB" id="A0A5S3PJF7"/>
<dbReference type="GO" id="GO:0005886">
    <property type="term" value="C:plasma membrane"/>
    <property type="evidence" value="ECO:0007669"/>
    <property type="project" value="TreeGrafter"/>
</dbReference>
<keyword evidence="11" id="KW-1185">Reference proteome</keyword>
<dbReference type="FunFam" id="1.10.287.130:FF:000001">
    <property type="entry name" value="Two-component sensor histidine kinase"/>
    <property type="match status" value="1"/>
</dbReference>
<keyword evidence="8" id="KW-0812">Transmembrane</keyword>
<keyword evidence="7 8" id="KW-0472">Membrane</keyword>